<evidence type="ECO:0000313" key="2">
    <source>
        <dbReference type="Proteomes" id="UP001063350"/>
    </source>
</evidence>
<name>A0A915XHY9_9BACT</name>
<dbReference type="Proteomes" id="UP001063350">
    <property type="component" value="Chromosome"/>
</dbReference>
<dbReference type="RefSeq" id="WP_267929085.1">
    <property type="nucleotide sequence ID" value="NZ_AP024233.1"/>
</dbReference>
<sequence length="592" mass="67666">MAANALIERCVLQFRKFSNEYRVWQGSDFDLDAAVQDELGQLGRFDLPAAINSRKPLLPIVARRHTIKTGALRYFIPVFVDLTNYQKEPKQAGQQRIIFCLVESVDDLEMARQEVVPYFERLDLVALCPNGTQLREAVAEVLALHRVEQNCPDLQADPVAQREFKDRLAAARRLEDELLHSLVEYPENAQWFWHAEEITIANKRDFQQELSSILDKIYDQSPRIYNELINRDKPSAQASAARNKLVMAMVHHADKPDLGIKKFPAEKGIYRAFLHATGLHQEVSEGKWQLVPPAEDNPYNFFPVWQKIDAFLESTKDTPRSFAELNEVLQAPPYGVKAGVLPLFYLSVFLCNQEELALYENKVYTPYISDQHIERFMKRPDYFTVQRIRMHGIRASLFQQYIKVLYGENAAQKVSLLAIAKPLAQFMAKLPEYTKQTNRLSDASRKTRKAFELAKSPMDLLFVRLPMACGYSAIDPDESDGKKIEGFAAALVEVIRELRDAYGKMIADFQDIMAQALFPDIKKGMELKTLRQKACARYEDLSQYTVDVKGLRPFIEHLADDKGSDELWFSRLLLFLGAALQISGVMLTAMGL</sequence>
<dbReference type="AlphaFoldDB" id="A0A915XHY9"/>
<reference evidence="1" key="1">
    <citation type="submission" date="2020-12" db="EMBL/GenBank/DDBJ databases">
        <title>Desulfobium dissulfuricans gen. nov., sp. nov., a novel mesophilic, sulfate-reducing bacterium isolated from a deep-sea hydrothermal vent.</title>
        <authorList>
            <person name="Hashimoto Y."/>
            <person name="Tame A."/>
            <person name="Sawayama S."/>
            <person name="Miyazaki J."/>
            <person name="Takai K."/>
            <person name="Nakagawa S."/>
        </authorList>
    </citation>
    <scope>NUCLEOTIDE SEQUENCE</scope>
    <source>
        <strain evidence="1">GF1</strain>
    </source>
</reference>
<keyword evidence="2" id="KW-1185">Reference proteome</keyword>
<gene>
    <name evidence="1" type="ORF">GF1_16050</name>
</gene>
<evidence type="ECO:0000313" key="1">
    <source>
        <dbReference type="EMBL" id="BCO09229.1"/>
    </source>
</evidence>
<dbReference type="EMBL" id="AP024233">
    <property type="protein sequence ID" value="BCO09229.1"/>
    <property type="molecule type" value="Genomic_DNA"/>
</dbReference>
<protein>
    <submittedName>
        <fullName evidence="1">Uncharacterized protein</fullName>
    </submittedName>
</protein>
<accession>A0A915XHY9</accession>
<organism evidence="1 2">
    <name type="scientific">Desulfolithobacter dissulfuricans</name>
    <dbReference type="NCBI Taxonomy" id="2795293"/>
    <lineage>
        <taxon>Bacteria</taxon>
        <taxon>Pseudomonadati</taxon>
        <taxon>Thermodesulfobacteriota</taxon>
        <taxon>Desulfobulbia</taxon>
        <taxon>Desulfobulbales</taxon>
        <taxon>Desulfobulbaceae</taxon>
        <taxon>Desulfolithobacter</taxon>
    </lineage>
</organism>
<proteinExistence type="predicted"/>
<dbReference type="KEGG" id="ddu:GF1_16050"/>